<reference evidence="2 3" key="1">
    <citation type="submission" date="2007-01" db="EMBL/GenBank/DDBJ databases">
        <title>Annotation of the draft genome assembly of Thermosinus carboxydivorans Nor1.</title>
        <authorList>
            <consortium name="US DOE Joint Genome Institute (JGI-ORNL)"/>
            <person name="Larimer F."/>
            <person name="Land M."/>
            <person name="Hauser L."/>
        </authorList>
    </citation>
    <scope>NUCLEOTIDE SEQUENCE [LARGE SCALE GENOMIC DNA]</scope>
    <source>
        <strain evidence="2 3">Nor1</strain>
    </source>
</reference>
<dbReference type="GO" id="GO:0016042">
    <property type="term" value="P:lipid catabolic process"/>
    <property type="evidence" value="ECO:0007669"/>
    <property type="project" value="InterPro"/>
</dbReference>
<protein>
    <submittedName>
        <fullName evidence="2">Alpha/beta superfamily hydrolase</fullName>
    </submittedName>
</protein>
<dbReference type="eggNOG" id="COG1073">
    <property type="taxonomic scope" value="Bacteria"/>
</dbReference>
<proteinExistence type="predicted"/>
<dbReference type="InterPro" id="IPR029058">
    <property type="entry name" value="AB_hydrolase_fold"/>
</dbReference>
<dbReference type="EMBL" id="AAWL01000023">
    <property type="protein sequence ID" value="EAX46735.1"/>
    <property type="molecule type" value="Genomic_DNA"/>
</dbReference>
<dbReference type="Gene3D" id="3.40.50.1820">
    <property type="entry name" value="alpha/beta hydrolase"/>
    <property type="match status" value="1"/>
</dbReference>
<sequence>MIEVRIPTEHGYLSGVLHRPDGGGNCALVICHGFRGSKDGGGKAVQLANEAAKLGIFVLRFDFTPLQSLSNQISEVGYAVDYCRRFVSPRVLLLGRSMGGSASLVFAAKDKNIAGLCLWATPCNLHATFRLALGEGYEKLVRGERLYICDNYGKLELGPEFLHDLSRHNLFAALQSLPPIPILIVHGNQDEIVPLSQAHALYEQAAPTKELIVIDGADHHFTGHSEQAIAATLRWLKMWFCSGSI</sequence>
<comment type="caution">
    <text evidence="2">The sequence shown here is derived from an EMBL/GenBank/DDBJ whole genome shotgun (WGS) entry which is preliminary data.</text>
</comment>
<gene>
    <name evidence="2" type="ORF">TcarDRAFT_0301</name>
</gene>
<dbReference type="InterPro" id="IPR005152">
    <property type="entry name" value="Lipase_secreted"/>
</dbReference>
<accession>A1HTC2</accession>
<dbReference type="PANTHER" id="PTHR22946">
    <property type="entry name" value="DIENELACTONE HYDROLASE DOMAIN-CONTAINING PROTEIN-RELATED"/>
    <property type="match status" value="1"/>
</dbReference>
<dbReference type="Proteomes" id="UP000005139">
    <property type="component" value="Unassembled WGS sequence"/>
</dbReference>
<evidence type="ECO:0000256" key="1">
    <source>
        <dbReference type="ARBA" id="ARBA00022801"/>
    </source>
</evidence>
<keyword evidence="1 2" id="KW-0378">Hydrolase</keyword>
<dbReference type="OrthoDB" id="9780269at2"/>
<dbReference type="Pfam" id="PF03583">
    <property type="entry name" value="LIP"/>
    <property type="match status" value="1"/>
</dbReference>
<dbReference type="GO" id="GO:0004806">
    <property type="term" value="F:triacylglycerol lipase activity"/>
    <property type="evidence" value="ECO:0007669"/>
    <property type="project" value="InterPro"/>
</dbReference>
<dbReference type="PANTHER" id="PTHR22946:SF9">
    <property type="entry name" value="POLYKETIDE TRANSFERASE AF380"/>
    <property type="match status" value="1"/>
</dbReference>
<organism evidence="2 3">
    <name type="scientific">Thermosinus carboxydivorans Nor1</name>
    <dbReference type="NCBI Taxonomy" id="401526"/>
    <lineage>
        <taxon>Bacteria</taxon>
        <taxon>Bacillati</taxon>
        <taxon>Bacillota</taxon>
        <taxon>Negativicutes</taxon>
        <taxon>Selenomonadales</taxon>
        <taxon>Sporomusaceae</taxon>
        <taxon>Thermosinus</taxon>
    </lineage>
</organism>
<dbReference type="InterPro" id="IPR050261">
    <property type="entry name" value="FrsA_esterase"/>
</dbReference>
<name>A1HTC2_9FIRM</name>
<keyword evidence="3" id="KW-1185">Reference proteome</keyword>
<dbReference type="RefSeq" id="WP_007290276.1">
    <property type="nucleotide sequence ID" value="NZ_AAWL01000023.1"/>
</dbReference>
<evidence type="ECO:0000313" key="3">
    <source>
        <dbReference type="Proteomes" id="UP000005139"/>
    </source>
</evidence>
<dbReference type="SUPFAM" id="SSF53474">
    <property type="entry name" value="alpha/beta-Hydrolases"/>
    <property type="match status" value="1"/>
</dbReference>
<dbReference type="AlphaFoldDB" id="A1HTC2"/>
<evidence type="ECO:0000313" key="2">
    <source>
        <dbReference type="EMBL" id="EAX46735.1"/>
    </source>
</evidence>
<reference evidence="2 3" key="2">
    <citation type="submission" date="2007-01" db="EMBL/GenBank/DDBJ databases">
        <title>Sequencing of the draft genome and assembly of Thermosinus carboxydivorans Nor1.</title>
        <authorList>
            <consortium name="US DOE Joint Genome Institute (JGI-PGF)"/>
            <person name="Copeland A."/>
            <person name="Lucas S."/>
            <person name="Lapidus A."/>
            <person name="Barry K."/>
            <person name="Glavina del Rio T."/>
            <person name="Dalin E."/>
            <person name="Tice H."/>
            <person name="Bruce D."/>
            <person name="Pitluck S."/>
            <person name="Richardson P."/>
        </authorList>
    </citation>
    <scope>NUCLEOTIDE SEQUENCE [LARGE SCALE GENOMIC DNA]</scope>
    <source>
        <strain evidence="2 3">Nor1</strain>
    </source>
</reference>